<keyword evidence="4 13" id="KW-0645">Protease</keyword>
<keyword evidence="14" id="KW-1185">Reference proteome</keyword>
<keyword evidence="10 11" id="KW-0472">Membrane</keyword>
<feature type="transmembrane region" description="Helical" evidence="11">
    <location>
        <begin position="343"/>
        <end position="361"/>
    </location>
</feature>
<gene>
    <name evidence="13" type="primary">rseP</name>
    <name evidence="13" type="ORF">FMM06_08105</name>
</gene>
<keyword evidence="9 11" id="KW-0482">Metalloprotease</keyword>
<evidence type="ECO:0000256" key="5">
    <source>
        <dbReference type="ARBA" id="ARBA00022692"/>
    </source>
</evidence>
<feature type="domain" description="PDZ" evidence="12">
    <location>
        <begin position="131"/>
        <end position="173"/>
    </location>
</feature>
<sequence length="378" mass="40395">MPTLQPGLPFTVMVFIGVIGTLVFVHEFGHYYVARLCGVRADTFSIGFGREIFGWTDKRGTRWKLGWLPLGGYVKFAGDLNEASQPDATIEDTPLSERKGLFHFAPLWQKAAITAAGPLTNFALAILIYAGFFMTYGKTVTPAIVAAVQPGGAAAAAGVVAGDQIVAIDGKPIASFEAISGKVAVNSGEPMVVRIARGGAVRDLTIAPKVIFETDRFGNSYQSGRLGLLSGRPQYVPVSALGAIPQAVRHTAFVVEASVKGLWQIISGRRSVKELGGPIKMAQLSGQQASLGLPNLIEFVALISINLGFVNLLPIPMLDGGHLFLYALQAVRRRPLGERVQQWAFMSGFAALVSLMVFLTFNDLGSIGVWRHLSGLLG</sequence>
<dbReference type="AlphaFoldDB" id="A0A552UIP1"/>
<evidence type="ECO:0000256" key="8">
    <source>
        <dbReference type="ARBA" id="ARBA00022989"/>
    </source>
</evidence>
<dbReference type="PROSITE" id="PS50106">
    <property type="entry name" value="PDZ"/>
    <property type="match status" value="1"/>
</dbReference>
<dbReference type="Pfam" id="PF17820">
    <property type="entry name" value="PDZ_6"/>
    <property type="match status" value="1"/>
</dbReference>
<comment type="subcellular location">
    <subcellularLocation>
        <location evidence="2">Membrane</location>
        <topology evidence="2">Multi-pass membrane protein</topology>
    </subcellularLocation>
</comment>
<comment type="similarity">
    <text evidence="3 11">Belongs to the peptidase M50B family.</text>
</comment>
<comment type="cofactor">
    <cofactor evidence="1 11">
        <name>Zn(2+)</name>
        <dbReference type="ChEBI" id="CHEBI:29105"/>
    </cofactor>
</comment>
<dbReference type="NCBIfam" id="TIGR00054">
    <property type="entry name" value="RIP metalloprotease RseP"/>
    <property type="match status" value="1"/>
</dbReference>
<feature type="transmembrane region" description="Helical" evidence="11">
    <location>
        <begin position="6"/>
        <end position="25"/>
    </location>
</feature>
<dbReference type="InterPro" id="IPR001478">
    <property type="entry name" value="PDZ"/>
</dbReference>
<dbReference type="Proteomes" id="UP000317894">
    <property type="component" value="Unassembled WGS sequence"/>
</dbReference>
<keyword evidence="6 11" id="KW-0378">Hydrolase</keyword>
<dbReference type="InterPro" id="IPR008915">
    <property type="entry name" value="Peptidase_M50"/>
</dbReference>
<evidence type="ECO:0000256" key="6">
    <source>
        <dbReference type="ARBA" id="ARBA00022801"/>
    </source>
</evidence>
<evidence type="ECO:0000256" key="3">
    <source>
        <dbReference type="ARBA" id="ARBA00007931"/>
    </source>
</evidence>
<organism evidence="13 14">
    <name type="scientific">Glacieibacterium frigidum</name>
    <dbReference type="NCBI Taxonomy" id="2593303"/>
    <lineage>
        <taxon>Bacteria</taxon>
        <taxon>Pseudomonadati</taxon>
        <taxon>Pseudomonadota</taxon>
        <taxon>Alphaproteobacteria</taxon>
        <taxon>Sphingomonadales</taxon>
        <taxon>Sphingosinicellaceae</taxon>
        <taxon>Glacieibacterium</taxon>
    </lineage>
</organism>
<keyword evidence="8 11" id="KW-1133">Transmembrane helix</keyword>
<evidence type="ECO:0000313" key="14">
    <source>
        <dbReference type="Proteomes" id="UP000317894"/>
    </source>
</evidence>
<evidence type="ECO:0000256" key="7">
    <source>
        <dbReference type="ARBA" id="ARBA00022833"/>
    </source>
</evidence>
<comment type="caution">
    <text evidence="13">The sequence shown here is derived from an EMBL/GenBank/DDBJ whole genome shotgun (WGS) entry which is preliminary data.</text>
</comment>
<evidence type="ECO:0000259" key="12">
    <source>
        <dbReference type="PROSITE" id="PS50106"/>
    </source>
</evidence>
<accession>A0A552UIP1</accession>
<dbReference type="InterPro" id="IPR004387">
    <property type="entry name" value="Pept_M50_Zn"/>
</dbReference>
<keyword evidence="11" id="KW-0479">Metal-binding</keyword>
<dbReference type="CDD" id="cd06163">
    <property type="entry name" value="S2P-M50_PDZ_RseP-like"/>
    <property type="match status" value="1"/>
</dbReference>
<dbReference type="GO" id="GO:0006508">
    <property type="term" value="P:proteolysis"/>
    <property type="evidence" value="ECO:0007669"/>
    <property type="project" value="UniProtKB-KW"/>
</dbReference>
<feature type="transmembrane region" description="Helical" evidence="11">
    <location>
        <begin position="289"/>
        <end position="307"/>
    </location>
</feature>
<reference evidence="13 14" key="1">
    <citation type="submission" date="2019-07" db="EMBL/GenBank/DDBJ databases">
        <title>Novel species isolated from glacier.</title>
        <authorList>
            <person name="Liu Q."/>
            <person name="Xin Y.-H."/>
        </authorList>
    </citation>
    <scope>NUCLEOTIDE SEQUENCE [LARGE SCALE GENOMIC DNA]</scope>
    <source>
        <strain evidence="13 14">LB1R16</strain>
    </source>
</reference>
<dbReference type="SMART" id="SM00228">
    <property type="entry name" value="PDZ"/>
    <property type="match status" value="1"/>
</dbReference>
<dbReference type="Gene3D" id="2.30.42.10">
    <property type="match status" value="1"/>
</dbReference>
<dbReference type="EC" id="3.4.24.-" evidence="11"/>
<keyword evidence="7 11" id="KW-0862">Zinc</keyword>
<protein>
    <recommendedName>
        <fullName evidence="11">Zinc metalloprotease</fullName>
        <ecNumber evidence="11">3.4.24.-</ecNumber>
    </recommendedName>
</protein>
<dbReference type="GO" id="GO:0046872">
    <property type="term" value="F:metal ion binding"/>
    <property type="evidence" value="ECO:0007669"/>
    <property type="project" value="UniProtKB-KW"/>
</dbReference>
<evidence type="ECO:0000256" key="1">
    <source>
        <dbReference type="ARBA" id="ARBA00001947"/>
    </source>
</evidence>
<dbReference type="RefSeq" id="WP_144236755.1">
    <property type="nucleotide sequence ID" value="NZ_VJWA01000001.1"/>
</dbReference>
<dbReference type="InterPro" id="IPR036034">
    <property type="entry name" value="PDZ_sf"/>
</dbReference>
<dbReference type="PANTHER" id="PTHR42837:SF2">
    <property type="entry name" value="MEMBRANE METALLOPROTEASE ARASP2, CHLOROPLASTIC-RELATED"/>
    <property type="match status" value="1"/>
</dbReference>
<dbReference type="GO" id="GO:0004222">
    <property type="term" value="F:metalloendopeptidase activity"/>
    <property type="evidence" value="ECO:0007669"/>
    <property type="project" value="InterPro"/>
</dbReference>
<evidence type="ECO:0000313" key="13">
    <source>
        <dbReference type="EMBL" id="TRW18061.1"/>
    </source>
</evidence>
<dbReference type="InterPro" id="IPR041489">
    <property type="entry name" value="PDZ_6"/>
</dbReference>
<evidence type="ECO:0000256" key="10">
    <source>
        <dbReference type="ARBA" id="ARBA00023136"/>
    </source>
</evidence>
<evidence type="ECO:0000256" key="9">
    <source>
        <dbReference type="ARBA" id="ARBA00023049"/>
    </source>
</evidence>
<dbReference type="OrthoDB" id="9782003at2"/>
<dbReference type="GO" id="GO:0016020">
    <property type="term" value="C:membrane"/>
    <property type="evidence" value="ECO:0007669"/>
    <property type="project" value="UniProtKB-SubCell"/>
</dbReference>
<dbReference type="SUPFAM" id="SSF50156">
    <property type="entry name" value="PDZ domain-like"/>
    <property type="match status" value="1"/>
</dbReference>
<dbReference type="EMBL" id="VJWA01000001">
    <property type="protein sequence ID" value="TRW18061.1"/>
    <property type="molecule type" value="Genomic_DNA"/>
</dbReference>
<evidence type="ECO:0000256" key="11">
    <source>
        <dbReference type="RuleBase" id="RU362031"/>
    </source>
</evidence>
<keyword evidence="5 11" id="KW-0812">Transmembrane</keyword>
<proteinExistence type="inferred from homology"/>
<name>A0A552UIP1_9SPHN</name>
<evidence type="ECO:0000256" key="2">
    <source>
        <dbReference type="ARBA" id="ARBA00004141"/>
    </source>
</evidence>
<dbReference type="Pfam" id="PF02163">
    <property type="entry name" value="Peptidase_M50"/>
    <property type="match status" value="1"/>
</dbReference>
<evidence type="ECO:0000256" key="4">
    <source>
        <dbReference type="ARBA" id="ARBA00022670"/>
    </source>
</evidence>
<dbReference type="PANTHER" id="PTHR42837">
    <property type="entry name" value="REGULATOR OF SIGMA-E PROTEASE RSEP"/>
    <property type="match status" value="1"/>
</dbReference>